<keyword evidence="6" id="KW-0489">Methyltransferase</keyword>
<evidence type="ECO:0000256" key="1">
    <source>
        <dbReference type="ARBA" id="ARBA00022723"/>
    </source>
</evidence>
<evidence type="ECO:0000256" key="4">
    <source>
        <dbReference type="SAM" id="MobiDB-lite"/>
    </source>
</evidence>
<accession>A0A4Y6EZ38</accession>
<dbReference type="PROSITE" id="PS01360">
    <property type="entry name" value="ZF_MYND_1"/>
    <property type="match status" value="1"/>
</dbReference>
<dbReference type="InterPro" id="IPR050869">
    <property type="entry name" value="H3K4_H4K5_MeTrfase"/>
</dbReference>
<evidence type="ECO:0000259" key="5">
    <source>
        <dbReference type="PROSITE" id="PS01360"/>
    </source>
</evidence>
<protein>
    <submittedName>
        <fullName evidence="6">Histone-lysine N-methyltransferase ASHR1-like protein</fullName>
    </submittedName>
</protein>
<evidence type="ECO:0000256" key="3">
    <source>
        <dbReference type="ARBA" id="ARBA00022833"/>
    </source>
</evidence>
<sequence length="451" mass="52859">MSENKSTQQYQPYVYCLIFEKKKKYCDFCFKELSKVCSCPICNFMHYCNRYCEKNDTIHRFECQNLKKFESKFLEDNILVLFLRTLIRTKKISDFDAKLFMELDSSSQQNIKLIAIKYIDEILKLMGPNFIETFNTNEMISYFDKMMANKIEIKSNRSETIGLGIYLENAFDDSEKSNTDVSFDGLKIIYRRKIFPALSFSELATDSCYLKNAIRIANKFLKSRTLRDFYLTKIKLKTEFLHEKMSQVKIAFAEQIKAKPNDTDFLAWTDRNIPNKININQIFENRLKIINKLADSMDHKEEEIIIVFIGLLIIHEFAHLLYRWNGNFHSPDSKEAGNSLEKLIFDGHTRAIISPKTKWNKNSKFLGIAIDTLSKLQGRKYLSYADYIKKIYDNTMPLNSYLSLKFEDKPEEENIKAIKQCDENGTDEDESTKQSSDLHDLETLNIQKCGT</sequence>
<dbReference type="GO" id="GO:0008270">
    <property type="term" value="F:zinc ion binding"/>
    <property type="evidence" value="ECO:0007669"/>
    <property type="project" value="UniProtKB-KW"/>
</dbReference>
<keyword evidence="3" id="KW-0862">Zinc</keyword>
<dbReference type="EMBL" id="MK234820">
    <property type="protein sequence ID" value="QDF21444.1"/>
    <property type="molecule type" value="mRNA"/>
</dbReference>
<dbReference type="GO" id="GO:0032259">
    <property type="term" value="P:methylation"/>
    <property type="evidence" value="ECO:0007669"/>
    <property type="project" value="UniProtKB-KW"/>
</dbReference>
<evidence type="ECO:0000256" key="2">
    <source>
        <dbReference type="ARBA" id="ARBA00022771"/>
    </source>
</evidence>
<name>A0A4Y6EZ38_9BILA</name>
<dbReference type="GO" id="GO:0008168">
    <property type="term" value="F:methyltransferase activity"/>
    <property type="evidence" value="ECO:0007669"/>
    <property type="project" value="UniProtKB-KW"/>
</dbReference>
<keyword evidence="1" id="KW-0479">Metal-binding</keyword>
<evidence type="ECO:0000313" key="6">
    <source>
        <dbReference type="EMBL" id="QDF21444.1"/>
    </source>
</evidence>
<reference evidence="6" key="1">
    <citation type="submission" date="2018-11" db="EMBL/GenBank/DDBJ databases">
        <authorList>
            <person name="Kim M.-S."/>
            <person name="Lee Y.-H."/>
            <person name="Lee J.-S."/>
        </authorList>
    </citation>
    <scope>NUCLEOTIDE SEQUENCE</scope>
</reference>
<dbReference type="PANTHER" id="PTHR12197">
    <property type="entry name" value="HISTONE-LYSINE N-METHYLTRANSFERASE SMYD"/>
    <property type="match status" value="1"/>
</dbReference>
<dbReference type="AlphaFoldDB" id="A0A4Y6EZ38"/>
<dbReference type="GO" id="GO:0005634">
    <property type="term" value="C:nucleus"/>
    <property type="evidence" value="ECO:0007669"/>
    <property type="project" value="TreeGrafter"/>
</dbReference>
<feature type="domain" description="MYND-type" evidence="5">
    <location>
        <begin position="26"/>
        <end position="63"/>
    </location>
</feature>
<proteinExistence type="evidence at transcript level"/>
<feature type="region of interest" description="Disordered" evidence="4">
    <location>
        <begin position="419"/>
        <end position="438"/>
    </location>
</feature>
<keyword evidence="6" id="KW-0808">Transferase</keyword>
<organism evidence="6">
    <name type="scientific">Brachionus koreanus</name>
    <dbReference type="NCBI Taxonomy" id="1199090"/>
    <lineage>
        <taxon>Eukaryota</taxon>
        <taxon>Metazoa</taxon>
        <taxon>Spiralia</taxon>
        <taxon>Gnathifera</taxon>
        <taxon>Rotifera</taxon>
        <taxon>Eurotatoria</taxon>
        <taxon>Monogononta</taxon>
        <taxon>Pseudotrocha</taxon>
        <taxon>Ploima</taxon>
        <taxon>Brachionidae</taxon>
        <taxon>Brachionus</taxon>
    </lineage>
</organism>
<keyword evidence="2" id="KW-0863">Zinc-finger</keyword>
<dbReference type="PANTHER" id="PTHR12197:SF251">
    <property type="entry name" value="EG:BACR7C10.4 PROTEIN"/>
    <property type="match status" value="1"/>
</dbReference>
<dbReference type="InterPro" id="IPR002893">
    <property type="entry name" value="Znf_MYND"/>
</dbReference>